<feature type="disulfide bond" evidence="11">
    <location>
        <begin position="471"/>
        <end position="505"/>
    </location>
</feature>
<feature type="signal peptide" evidence="13">
    <location>
        <begin position="1"/>
        <end position="27"/>
    </location>
</feature>
<dbReference type="InterPro" id="IPR021109">
    <property type="entry name" value="Peptidase_aspartic_dom_sf"/>
</dbReference>
<comment type="similarity">
    <text evidence="2 12">Belongs to the peptidase A1 family.</text>
</comment>
<evidence type="ECO:0000256" key="7">
    <source>
        <dbReference type="ARBA" id="ARBA00023136"/>
    </source>
</evidence>
<dbReference type="FunFam" id="2.40.70.10:FF:000060">
    <property type="entry name" value="Aspartic-type endopeptidase ctsD"/>
    <property type="match status" value="1"/>
</dbReference>
<dbReference type="PROSITE" id="PS51767">
    <property type="entry name" value="PEPTIDASE_A1"/>
    <property type="match status" value="1"/>
</dbReference>
<evidence type="ECO:0000256" key="2">
    <source>
        <dbReference type="ARBA" id="ARBA00007447"/>
    </source>
</evidence>
<dbReference type="InterPro" id="IPR034164">
    <property type="entry name" value="Pepsin-like_dom"/>
</dbReference>
<evidence type="ECO:0000256" key="10">
    <source>
        <dbReference type="PIRSR" id="PIRSR601461-1"/>
    </source>
</evidence>
<keyword evidence="15" id="KW-0808">Transferase</keyword>
<evidence type="ECO:0000256" key="8">
    <source>
        <dbReference type="ARBA" id="ARBA00023180"/>
    </source>
</evidence>
<feature type="domain" description="Peptidase A1" evidence="14">
    <location>
        <begin position="198"/>
        <end position="544"/>
    </location>
</feature>
<organism evidence="15">
    <name type="scientific">Ganoderma boninense</name>
    <dbReference type="NCBI Taxonomy" id="34458"/>
    <lineage>
        <taxon>Eukaryota</taxon>
        <taxon>Fungi</taxon>
        <taxon>Dikarya</taxon>
        <taxon>Basidiomycota</taxon>
        <taxon>Agaricomycotina</taxon>
        <taxon>Agaricomycetes</taxon>
        <taxon>Polyporales</taxon>
        <taxon>Polyporaceae</taxon>
        <taxon>Ganoderma</taxon>
    </lineage>
</organism>
<dbReference type="InterPro" id="IPR033121">
    <property type="entry name" value="PEPTIDASE_A1"/>
</dbReference>
<dbReference type="PANTHER" id="PTHR47966">
    <property type="entry name" value="BETA-SITE APP-CLEAVING ENZYME, ISOFORM A-RELATED"/>
    <property type="match status" value="1"/>
</dbReference>
<evidence type="ECO:0000256" key="4">
    <source>
        <dbReference type="ARBA" id="ARBA00022670"/>
    </source>
</evidence>
<dbReference type="PRINTS" id="PR00792">
    <property type="entry name" value="PEPSIN"/>
</dbReference>
<reference evidence="15" key="1">
    <citation type="submission" date="2019-10" db="EMBL/GenBank/DDBJ databases">
        <authorList>
            <person name="Nor Muhammad N."/>
        </authorList>
    </citation>
    <scope>NUCLEOTIDE SEQUENCE</scope>
</reference>
<keyword evidence="7" id="KW-0472">Membrane</keyword>
<dbReference type="SUPFAM" id="SSF50630">
    <property type="entry name" value="Acid proteases"/>
    <property type="match status" value="1"/>
</dbReference>
<feature type="chain" id="PRO_5023854826" evidence="13">
    <location>
        <begin position="28"/>
        <end position="547"/>
    </location>
</feature>
<keyword evidence="6 12" id="KW-0378">Hydrolase</keyword>
<keyword evidence="11" id="KW-1015">Disulfide bond</keyword>
<keyword evidence="13" id="KW-0732">Signal</keyword>
<evidence type="ECO:0000256" key="3">
    <source>
        <dbReference type="ARBA" id="ARBA00022475"/>
    </source>
</evidence>
<sequence length="547" mass="57005">MQLALSFSTLLASVLVILSATDSGVQAAPAKRARTITLPLTRLHQNRGDVHPQVLLQQHINRSQRRIARMKGVAPPSKRDLEHNLAKRLFIPPGGRPGTIDVEKRFNRQGAKSSVSLVDEDDETPELESLAQHAGKAGKVVAAAKKGKGKGKGVKGAGNANGNTGTGAAAAASNLTPAVTPTAANSLGLAIEAQDVGYIATIQMGTPARDFNILMDSGSADLWVGAENCQSESGGDCGNHNFLGPQSSSSFKDLGKQFQVTYGTGNVQGDIIQDDISVAGLALPAHTFGVATAESVDFSADSVPFDGLMGLAQSVRVTHTFLAYRIRNYACKPTSDSLIFSPAQTLSEQGVLTPVESLSKAGLIGDAITSFKISRLADDKNDGEVTFGGLDSSKFDAQTLVTFDNVATNGFWEGAMDSVTVDGTDTGLTGRSAILDTGTTLIVAPPADAAAVHKLIDGAQDDGQGGFTIPCDTNASVALSFSGQQFAIDTRDLVFAQADNTGTTCISGISSGQIVDDTTWLVGDVFLKNAYFSTDVTKNQISLAKLV</sequence>
<dbReference type="GO" id="GO:0006508">
    <property type="term" value="P:proteolysis"/>
    <property type="evidence" value="ECO:0007669"/>
    <property type="project" value="UniProtKB-KW"/>
</dbReference>
<evidence type="ECO:0000256" key="1">
    <source>
        <dbReference type="ARBA" id="ARBA00004236"/>
    </source>
</evidence>
<gene>
    <name evidence="15" type="primary">I1S077</name>
</gene>
<dbReference type="AlphaFoldDB" id="A0A5K1JVD2"/>
<dbReference type="GO" id="GO:0004190">
    <property type="term" value="F:aspartic-type endopeptidase activity"/>
    <property type="evidence" value="ECO:0007669"/>
    <property type="project" value="UniProtKB-KW"/>
</dbReference>
<dbReference type="InterPro" id="IPR001461">
    <property type="entry name" value="Aspartic_peptidase_A1"/>
</dbReference>
<dbReference type="GO" id="GO:0016301">
    <property type="term" value="F:kinase activity"/>
    <property type="evidence" value="ECO:0007669"/>
    <property type="project" value="UniProtKB-KW"/>
</dbReference>
<dbReference type="PANTHER" id="PTHR47966:SF75">
    <property type="entry name" value="ENDOPEPTIDASE (CTSD), PUTATIVE (AFU_ORTHOLOGUE AFUA_4G07040)-RELATED"/>
    <property type="match status" value="1"/>
</dbReference>
<feature type="active site" evidence="10">
    <location>
        <position position="436"/>
    </location>
</feature>
<name>A0A5K1JVD2_9APHY</name>
<dbReference type="GO" id="GO:0005886">
    <property type="term" value="C:plasma membrane"/>
    <property type="evidence" value="ECO:0007669"/>
    <property type="project" value="UniProtKB-SubCell"/>
</dbReference>
<protein>
    <submittedName>
        <fullName evidence="15">Protein kinase domain-containing protein</fullName>
    </submittedName>
</protein>
<proteinExistence type="inferred from homology"/>
<feature type="disulfide bond" evidence="11">
    <location>
        <begin position="229"/>
        <end position="237"/>
    </location>
</feature>
<dbReference type="EMBL" id="LR725185">
    <property type="protein sequence ID" value="VWO95885.1"/>
    <property type="molecule type" value="Genomic_DNA"/>
</dbReference>
<evidence type="ECO:0000259" key="14">
    <source>
        <dbReference type="PROSITE" id="PS51767"/>
    </source>
</evidence>
<keyword evidence="3" id="KW-1003">Cell membrane</keyword>
<feature type="active site" evidence="10">
    <location>
        <position position="216"/>
    </location>
</feature>
<evidence type="ECO:0000256" key="12">
    <source>
        <dbReference type="RuleBase" id="RU000454"/>
    </source>
</evidence>
<evidence type="ECO:0000313" key="15">
    <source>
        <dbReference type="EMBL" id="VWO95885.1"/>
    </source>
</evidence>
<evidence type="ECO:0000256" key="5">
    <source>
        <dbReference type="ARBA" id="ARBA00022750"/>
    </source>
</evidence>
<keyword evidence="15" id="KW-0418">Kinase</keyword>
<evidence type="ECO:0000256" key="11">
    <source>
        <dbReference type="PIRSR" id="PIRSR601461-2"/>
    </source>
</evidence>
<dbReference type="Pfam" id="PF00026">
    <property type="entry name" value="Asp"/>
    <property type="match status" value="1"/>
</dbReference>
<dbReference type="Gene3D" id="2.40.70.10">
    <property type="entry name" value="Acid Proteases"/>
    <property type="match status" value="2"/>
</dbReference>
<evidence type="ECO:0000256" key="9">
    <source>
        <dbReference type="ARBA" id="ARBA00023288"/>
    </source>
</evidence>
<keyword evidence="9" id="KW-0449">Lipoprotein</keyword>
<dbReference type="InterPro" id="IPR001969">
    <property type="entry name" value="Aspartic_peptidase_AS"/>
</dbReference>
<dbReference type="PROSITE" id="PS00141">
    <property type="entry name" value="ASP_PROTEASE"/>
    <property type="match status" value="1"/>
</dbReference>
<keyword evidence="8" id="KW-0325">Glycoprotein</keyword>
<keyword evidence="4 12" id="KW-0645">Protease</keyword>
<dbReference type="CDD" id="cd05471">
    <property type="entry name" value="pepsin_like"/>
    <property type="match status" value="1"/>
</dbReference>
<keyword evidence="5 12" id="KW-0064">Aspartyl protease</keyword>
<evidence type="ECO:0000256" key="6">
    <source>
        <dbReference type="ARBA" id="ARBA00022801"/>
    </source>
</evidence>
<comment type="subcellular location">
    <subcellularLocation>
        <location evidence="1">Cell membrane</location>
    </subcellularLocation>
</comment>
<accession>A0A5K1JVD2</accession>
<evidence type="ECO:0000256" key="13">
    <source>
        <dbReference type="SAM" id="SignalP"/>
    </source>
</evidence>